<comment type="caution">
    <text evidence="2">The sequence shown here is derived from an EMBL/GenBank/DDBJ whole genome shotgun (WGS) entry which is preliminary data.</text>
</comment>
<sequence length="60" mass="6245">GPGPRHRHESRAASHPRNRHAAQRLGGGAARPRAAAPGNPEQPANRPRASRSGHFPAAGC</sequence>
<feature type="region of interest" description="Disordered" evidence="1">
    <location>
        <begin position="1"/>
        <end position="60"/>
    </location>
</feature>
<evidence type="ECO:0000313" key="2">
    <source>
        <dbReference type="EMBL" id="GFD54180.1"/>
    </source>
</evidence>
<accession>A0A699X6T4</accession>
<protein>
    <submittedName>
        <fullName evidence="2">Uncharacterized protein</fullName>
    </submittedName>
</protein>
<feature type="non-terminal residue" evidence="2">
    <location>
        <position position="1"/>
    </location>
</feature>
<dbReference type="EMBL" id="BKCJ011802965">
    <property type="protein sequence ID" value="GFD54180.1"/>
    <property type="molecule type" value="Genomic_DNA"/>
</dbReference>
<name>A0A699X6T4_TANCI</name>
<organism evidence="2">
    <name type="scientific">Tanacetum cinerariifolium</name>
    <name type="common">Dalmatian daisy</name>
    <name type="synonym">Chrysanthemum cinerariifolium</name>
    <dbReference type="NCBI Taxonomy" id="118510"/>
    <lineage>
        <taxon>Eukaryota</taxon>
        <taxon>Viridiplantae</taxon>
        <taxon>Streptophyta</taxon>
        <taxon>Embryophyta</taxon>
        <taxon>Tracheophyta</taxon>
        <taxon>Spermatophyta</taxon>
        <taxon>Magnoliopsida</taxon>
        <taxon>eudicotyledons</taxon>
        <taxon>Gunneridae</taxon>
        <taxon>Pentapetalae</taxon>
        <taxon>asterids</taxon>
        <taxon>campanulids</taxon>
        <taxon>Asterales</taxon>
        <taxon>Asteraceae</taxon>
        <taxon>Asteroideae</taxon>
        <taxon>Anthemideae</taxon>
        <taxon>Anthemidinae</taxon>
        <taxon>Tanacetum</taxon>
    </lineage>
</organism>
<evidence type="ECO:0000256" key="1">
    <source>
        <dbReference type="SAM" id="MobiDB-lite"/>
    </source>
</evidence>
<dbReference type="AlphaFoldDB" id="A0A699X6T4"/>
<proteinExistence type="predicted"/>
<feature type="compositionally biased region" description="Basic residues" evidence="1">
    <location>
        <begin position="1"/>
        <end position="22"/>
    </location>
</feature>
<reference evidence="2" key="1">
    <citation type="journal article" date="2019" name="Sci. Rep.">
        <title>Draft genome of Tanacetum cinerariifolium, the natural source of mosquito coil.</title>
        <authorList>
            <person name="Yamashiro T."/>
            <person name="Shiraishi A."/>
            <person name="Satake H."/>
            <person name="Nakayama K."/>
        </authorList>
    </citation>
    <scope>NUCLEOTIDE SEQUENCE</scope>
</reference>
<gene>
    <name evidence="2" type="ORF">Tci_926149</name>
</gene>